<comment type="caution">
    <text evidence="1">The sequence shown here is derived from an EMBL/GenBank/DDBJ whole genome shotgun (WGS) entry which is preliminary data.</text>
</comment>
<organism evidence="1 2">
    <name type="scientific">Orchesella cincta</name>
    <name type="common">Springtail</name>
    <name type="synonym">Podura cincta</name>
    <dbReference type="NCBI Taxonomy" id="48709"/>
    <lineage>
        <taxon>Eukaryota</taxon>
        <taxon>Metazoa</taxon>
        <taxon>Ecdysozoa</taxon>
        <taxon>Arthropoda</taxon>
        <taxon>Hexapoda</taxon>
        <taxon>Collembola</taxon>
        <taxon>Entomobryomorpha</taxon>
        <taxon>Entomobryoidea</taxon>
        <taxon>Orchesellidae</taxon>
        <taxon>Orchesellinae</taxon>
        <taxon>Orchesella</taxon>
    </lineage>
</organism>
<name>A0A1D2MH96_ORCCI</name>
<proteinExistence type="predicted"/>
<gene>
    <name evidence="1" type="ORF">Ocin01_14313</name>
</gene>
<evidence type="ECO:0000313" key="2">
    <source>
        <dbReference type="Proteomes" id="UP000094527"/>
    </source>
</evidence>
<dbReference type="EMBL" id="LJIJ01001250">
    <property type="protein sequence ID" value="ODM92370.1"/>
    <property type="molecule type" value="Genomic_DNA"/>
</dbReference>
<protein>
    <submittedName>
        <fullName evidence="1">Uncharacterized protein</fullName>
    </submittedName>
</protein>
<evidence type="ECO:0000313" key="1">
    <source>
        <dbReference type="EMBL" id="ODM92370.1"/>
    </source>
</evidence>
<keyword evidence="2" id="KW-1185">Reference proteome</keyword>
<accession>A0A1D2MH96</accession>
<reference evidence="1 2" key="1">
    <citation type="journal article" date="2016" name="Genome Biol. Evol.">
        <title>Gene Family Evolution Reflects Adaptation to Soil Environmental Stressors in the Genome of the Collembolan Orchesella cincta.</title>
        <authorList>
            <person name="Faddeeva-Vakhrusheva A."/>
            <person name="Derks M.F."/>
            <person name="Anvar S.Y."/>
            <person name="Agamennone V."/>
            <person name="Suring W."/>
            <person name="Smit S."/>
            <person name="van Straalen N.M."/>
            <person name="Roelofs D."/>
        </authorList>
    </citation>
    <scope>NUCLEOTIDE SEQUENCE [LARGE SCALE GENOMIC DNA]</scope>
    <source>
        <tissue evidence="1">Mixed pool</tissue>
    </source>
</reference>
<dbReference type="AlphaFoldDB" id="A0A1D2MH96"/>
<dbReference type="Proteomes" id="UP000094527">
    <property type="component" value="Unassembled WGS sequence"/>
</dbReference>
<sequence>MSQLGAQVSHFTFCIRSWASARKSHKPRPGTTTNQFHVLLLIYFLRRQLLPTLDILFNNAGVSLVTGSSWVNQIQDPLHSESFGEALERSAERVQRRKVIRFKSKAKEFLYMGKGMNVLKKPGSGSASVSTSR</sequence>